<gene>
    <name evidence="2" type="ORF">TPSB3V08_LOCUS4729</name>
</gene>
<evidence type="ECO:0000313" key="2">
    <source>
        <dbReference type="EMBL" id="CAD7404917.1"/>
    </source>
</evidence>
<feature type="region of interest" description="Disordered" evidence="1">
    <location>
        <begin position="211"/>
        <end position="354"/>
    </location>
</feature>
<dbReference type="AlphaFoldDB" id="A0A7R9CYN7"/>
<feature type="compositionally biased region" description="Basic and acidic residues" evidence="1">
    <location>
        <begin position="333"/>
        <end position="347"/>
    </location>
</feature>
<name>A0A7R9CYN7_TIMPO</name>
<accession>A0A7R9CYN7</accession>
<feature type="compositionally biased region" description="Acidic residues" evidence="1">
    <location>
        <begin position="213"/>
        <end position="222"/>
    </location>
</feature>
<dbReference type="EMBL" id="OD002337">
    <property type="protein sequence ID" value="CAD7404917.1"/>
    <property type="molecule type" value="Genomic_DNA"/>
</dbReference>
<organism evidence="2">
    <name type="scientific">Timema poppense</name>
    <name type="common">Walking stick</name>
    <dbReference type="NCBI Taxonomy" id="170557"/>
    <lineage>
        <taxon>Eukaryota</taxon>
        <taxon>Metazoa</taxon>
        <taxon>Ecdysozoa</taxon>
        <taxon>Arthropoda</taxon>
        <taxon>Hexapoda</taxon>
        <taxon>Insecta</taxon>
        <taxon>Pterygota</taxon>
        <taxon>Neoptera</taxon>
        <taxon>Polyneoptera</taxon>
        <taxon>Phasmatodea</taxon>
        <taxon>Timematodea</taxon>
        <taxon>Timematoidea</taxon>
        <taxon>Timematidae</taxon>
        <taxon>Timema</taxon>
    </lineage>
</organism>
<reference evidence="2" key="1">
    <citation type="submission" date="2020-11" db="EMBL/GenBank/DDBJ databases">
        <authorList>
            <person name="Tran Van P."/>
        </authorList>
    </citation>
    <scope>NUCLEOTIDE SEQUENCE</scope>
</reference>
<protein>
    <submittedName>
        <fullName evidence="2">Uncharacterized protein</fullName>
    </submittedName>
</protein>
<proteinExistence type="predicted"/>
<sequence length="354" mass="38894">MKVKFCTQVFSQRVSFIIRRPAQWSGVTISPEHLTPEAEDTADLLLFMDRLFDSVNGSSAVPIKEDDSEGALDSLRSFLQDDVLADSPQSSETCATAPRKEVVAPQSRIAVAAHTYITERDFFSYEEFLVYACDAMVGVVRTAPAYYNAAADCWNATHPGQVLSIYNVAETFKTAFEKATTMGNAVQGFCATGLCPMDKNKFTEADFLPAEVTDQDQEDENESNVSCEPSEVSECPPNTNSSIPAVPEEGPSNPTLEDSPSERPNEEPIFNFSNPPPPIPPGTSHEENIDQAIPGPSQIKKPPEDIIPLPKIQIKRKRSGRGLKSVILTSTPNKERLKQFSAEKETTKNNNCNK</sequence>
<evidence type="ECO:0000256" key="1">
    <source>
        <dbReference type="SAM" id="MobiDB-lite"/>
    </source>
</evidence>